<name>B8B586_ORYSI</name>
<keyword evidence="3" id="KW-1185">Reference proteome</keyword>
<evidence type="ECO:0000313" key="3">
    <source>
        <dbReference type="Proteomes" id="UP000007015"/>
    </source>
</evidence>
<dbReference type="Proteomes" id="UP000007015">
    <property type="component" value="Chromosome 7"/>
</dbReference>
<organism evidence="2 3">
    <name type="scientific">Oryza sativa subsp. indica</name>
    <name type="common">Rice</name>
    <dbReference type="NCBI Taxonomy" id="39946"/>
    <lineage>
        <taxon>Eukaryota</taxon>
        <taxon>Viridiplantae</taxon>
        <taxon>Streptophyta</taxon>
        <taxon>Embryophyta</taxon>
        <taxon>Tracheophyta</taxon>
        <taxon>Spermatophyta</taxon>
        <taxon>Magnoliopsida</taxon>
        <taxon>Liliopsida</taxon>
        <taxon>Poales</taxon>
        <taxon>Poaceae</taxon>
        <taxon>BOP clade</taxon>
        <taxon>Oryzoideae</taxon>
        <taxon>Oryzeae</taxon>
        <taxon>Oryzinae</taxon>
        <taxon>Oryza</taxon>
        <taxon>Oryza sativa</taxon>
    </lineage>
</organism>
<reference evidence="2 3" key="1">
    <citation type="journal article" date="2005" name="PLoS Biol.">
        <title>The genomes of Oryza sativa: a history of duplications.</title>
        <authorList>
            <person name="Yu J."/>
            <person name="Wang J."/>
            <person name="Lin W."/>
            <person name="Li S."/>
            <person name="Li H."/>
            <person name="Zhou J."/>
            <person name="Ni P."/>
            <person name="Dong W."/>
            <person name="Hu S."/>
            <person name="Zeng C."/>
            <person name="Zhang J."/>
            <person name="Zhang Y."/>
            <person name="Li R."/>
            <person name="Xu Z."/>
            <person name="Li S."/>
            <person name="Li X."/>
            <person name="Zheng H."/>
            <person name="Cong L."/>
            <person name="Lin L."/>
            <person name="Yin J."/>
            <person name="Geng J."/>
            <person name="Li G."/>
            <person name="Shi J."/>
            <person name="Liu J."/>
            <person name="Lv H."/>
            <person name="Li J."/>
            <person name="Wang J."/>
            <person name="Deng Y."/>
            <person name="Ran L."/>
            <person name="Shi X."/>
            <person name="Wang X."/>
            <person name="Wu Q."/>
            <person name="Li C."/>
            <person name="Ren X."/>
            <person name="Wang J."/>
            <person name="Wang X."/>
            <person name="Li D."/>
            <person name="Liu D."/>
            <person name="Zhang X."/>
            <person name="Ji Z."/>
            <person name="Zhao W."/>
            <person name="Sun Y."/>
            <person name="Zhang Z."/>
            <person name="Bao J."/>
            <person name="Han Y."/>
            <person name="Dong L."/>
            <person name="Ji J."/>
            <person name="Chen P."/>
            <person name="Wu S."/>
            <person name="Liu J."/>
            <person name="Xiao Y."/>
            <person name="Bu D."/>
            <person name="Tan J."/>
            <person name="Yang L."/>
            <person name="Ye C."/>
            <person name="Zhang J."/>
            <person name="Xu J."/>
            <person name="Zhou Y."/>
            <person name="Yu Y."/>
            <person name="Zhang B."/>
            <person name="Zhuang S."/>
            <person name="Wei H."/>
            <person name="Liu B."/>
            <person name="Lei M."/>
            <person name="Yu H."/>
            <person name="Li Y."/>
            <person name="Xu H."/>
            <person name="Wei S."/>
            <person name="He X."/>
            <person name="Fang L."/>
            <person name="Zhang Z."/>
            <person name="Zhang Y."/>
            <person name="Huang X."/>
            <person name="Su Z."/>
            <person name="Tong W."/>
            <person name="Li J."/>
            <person name="Tong Z."/>
            <person name="Li S."/>
            <person name="Ye J."/>
            <person name="Wang L."/>
            <person name="Fang L."/>
            <person name="Lei T."/>
            <person name="Chen C."/>
            <person name="Chen H."/>
            <person name="Xu Z."/>
            <person name="Li H."/>
            <person name="Huang H."/>
            <person name="Zhang F."/>
            <person name="Xu H."/>
            <person name="Li N."/>
            <person name="Zhao C."/>
            <person name="Li S."/>
            <person name="Dong L."/>
            <person name="Huang Y."/>
            <person name="Li L."/>
            <person name="Xi Y."/>
            <person name="Qi Q."/>
            <person name="Li W."/>
            <person name="Zhang B."/>
            <person name="Hu W."/>
            <person name="Zhang Y."/>
            <person name="Tian X."/>
            <person name="Jiao Y."/>
            <person name="Liang X."/>
            <person name="Jin J."/>
            <person name="Gao L."/>
            <person name="Zheng W."/>
            <person name="Hao B."/>
            <person name="Liu S."/>
            <person name="Wang W."/>
            <person name="Yuan L."/>
            <person name="Cao M."/>
            <person name="McDermott J."/>
            <person name="Samudrala R."/>
            <person name="Wang J."/>
            <person name="Wong G.K."/>
            <person name="Yang H."/>
        </authorList>
    </citation>
    <scope>NUCLEOTIDE SEQUENCE [LARGE SCALE GENOMIC DNA]</scope>
    <source>
        <strain evidence="3">cv. 93-11</strain>
    </source>
</reference>
<sequence length="276" mass="30141">MSEAKDLVLASSLLCAKKTSLRRWILSCGKNNGMASTMAAIMSLAYRSSRRTSSPPTGGLYYDADAAALGSQSSTTQPPHLPAEEVRSRKSPIHPSQRETAPQSTHPARFAALVRPPPRARRRAAAVTRRDRCEWDGSGRPPRPRPEARGGGWRRLAAGPDVNEVRPPLLRLEVAISLTSTRSGRHCSAGPDVDEVRPPLLRLEQALQQEIKSRLCSKLSTRGGAMASGPHRRRPRGLEAEQWWPDLVDVRAGGAMATGPRRRQGRRSNGDRTSST</sequence>
<dbReference type="Gramene" id="BGIOSGA025541-TA">
    <property type="protein sequence ID" value="BGIOSGA025541-PA"/>
    <property type="gene ID" value="BGIOSGA025541"/>
</dbReference>
<dbReference type="HOGENOM" id="CLU_1009676_0_0_1"/>
<accession>B8B586</accession>
<feature type="region of interest" description="Disordered" evidence="1">
    <location>
        <begin position="70"/>
        <end position="159"/>
    </location>
</feature>
<evidence type="ECO:0000256" key="1">
    <source>
        <dbReference type="SAM" id="MobiDB-lite"/>
    </source>
</evidence>
<evidence type="ECO:0000313" key="2">
    <source>
        <dbReference type="EMBL" id="EEC81882.1"/>
    </source>
</evidence>
<protein>
    <submittedName>
        <fullName evidence="2">Uncharacterized protein</fullName>
    </submittedName>
</protein>
<feature type="region of interest" description="Disordered" evidence="1">
    <location>
        <begin position="253"/>
        <end position="276"/>
    </location>
</feature>
<proteinExistence type="predicted"/>
<gene>
    <name evidence="2" type="ORF">OsI_25688</name>
</gene>
<feature type="compositionally biased region" description="Basic and acidic residues" evidence="1">
    <location>
        <begin position="128"/>
        <end position="137"/>
    </location>
</feature>
<dbReference type="EMBL" id="CM000132">
    <property type="protein sequence ID" value="EEC81882.1"/>
    <property type="molecule type" value="Genomic_DNA"/>
</dbReference>
<dbReference type="AlphaFoldDB" id="B8B586"/>